<proteinExistence type="inferred from homology"/>
<evidence type="ECO:0000256" key="10">
    <source>
        <dbReference type="SAM" id="Coils"/>
    </source>
</evidence>
<name>A0AAV5LGU6_9ROSI</name>
<sequence>MEARTCENCVHFLISITSVPGLTSKLPLLRTTAAQASQVVTKNAAKASQFATKSAAQASQFVTQSGPSLYKDLLERNKQYIQDPSNAEKCQLLAKQLFYTRLASIPGRYEAFWKELAELKNLLKNRQELNREKAGIAALFGLECLAWFCCGKIIGRGFTITGYHV</sequence>
<dbReference type="PANTHER" id="PTHR12386">
    <property type="entry name" value="ATP SYNTHASE SUBUNIT"/>
    <property type="match status" value="1"/>
</dbReference>
<keyword evidence="3" id="KW-0813">Transport</keyword>
<evidence type="ECO:0000256" key="2">
    <source>
        <dbReference type="ARBA" id="ARBA00005699"/>
    </source>
</evidence>
<evidence type="ECO:0000256" key="6">
    <source>
        <dbReference type="ARBA" id="ARBA00023065"/>
    </source>
</evidence>
<dbReference type="GO" id="GO:0015078">
    <property type="term" value="F:proton transmembrane transporter activity"/>
    <property type="evidence" value="ECO:0007669"/>
    <property type="project" value="InterPro"/>
</dbReference>
<keyword evidence="12" id="KW-1185">Reference proteome</keyword>
<evidence type="ECO:0000256" key="9">
    <source>
        <dbReference type="ARBA" id="ARBA00023310"/>
    </source>
</evidence>
<keyword evidence="5" id="KW-0375">Hydrogen ion transport</keyword>
<gene>
    <name evidence="11" type="ORF">SLEP1_g44667</name>
</gene>
<dbReference type="AlphaFoldDB" id="A0AAV5LGU6"/>
<reference evidence="11 12" key="1">
    <citation type="journal article" date="2021" name="Commun. Biol.">
        <title>The genome of Shorea leprosula (Dipterocarpaceae) highlights the ecological relevance of drought in aseasonal tropical rainforests.</title>
        <authorList>
            <person name="Ng K.K.S."/>
            <person name="Kobayashi M.J."/>
            <person name="Fawcett J.A."/>
            <person name="Hatakeyama M."/>
            <person name="Paape T."/>
            <person name="Ng C.H."/>
            <person name="Ang C.C."/>
            <person name="Tnah L.H."/>
            <person name="Lee C.T."/>
            <person name="Nishiyama T."/>
            <person name="Sese J."/>
            <person name="O'Brien M.J."/>
            <person name="Copetti D."/>
            <person name="Mohd Noor M.I."/>
            <person name="Ong R.C."/>
            <person name="Putra M."/>
            <person name="Sireger I.Z."/>
            <person name="Indrioko S."/>
            <person name="Kosugi Y."/>
            <person name="Izuno A."/>
            <person name="Isagi Y."/>
            <person name="Lee S.L."/>
            <person name="Shimizu K.K."/>
        </authorList>
    </citation>
    <scope>NUCLEOTIDE SEQUENCE [LARGE SCALE GENOMIC DNA]</scope>
    <source>
        <strain evidence="11">214</strain>
    </source>
</reference>
<dbReference type="EMBL" id="BPVZ01000117">
    <property type="protein sequence ID" value="GKV36548.1"/>
    <property type="molecule type" value="Genomic_DNA"/>
</dbReference>
<dbReference type="GO" id="GO:0031966">
    <property type="term" value="C:mitochondrial membrane"/>
    <property type="evidence" value="ECO:0007669"/>
    <property type="project" value="UniProtKB-SubCell"/>
</dbReference>
<evidence type="ECO:0000256" key="1">
    <source>
        <dbReference type="ARBA" id="ARBA00004325"/>
    </source>
</evidence>
<evidence type="ECO:0000256" key="8">
    <source>
        <dbReference type="ARBA" id="ARBA00023136"/>
    </source>
</evidence>
<dbReference type="InterPro" id="IPR006808">
    <property type="entry name" value="ATP_synth_F0_gsu_mt"/>
</dbReference>
<dbReference type="GO" id="GO:0015986">
    <property type="term" value="P:proton motive force-driven ATP synthesis"/>
    <property type="evidence" value="ECO:0007669"/>
    <property type="project" value="InterPro"/>
</dbReference>
<dbReference type="Proteomes" id="UP001054252">
    <property type="component" value="Unassembled WGS sequence"/>
</dbReference>
<keyword evidence="10" id="KW-0175">Coiled coil</keyword>
<comment type="subcellular location">
    <subcellularLocation>
        <location evidence="1">Mitochondrion membrane</location>
    </subcellularLocation>
</comment>
<dbReference type="GO" id="GO:0045259">
    <property type="term" value="C:proton-transporting ATP synthase complex"/>
    <property type="evidence" value="ECO:0007669"/>
    <property type="project" value="UniProtKB-KW"/>
</dbReference>
<keyword evidence="8" id="KW-0472">Membrane</keyword>
<keyword evidence="9" id="KW-0066">ATP synthesis</keyword>
<protein>
    <submittedName>
        <fullName evidence="11">Uncharacterized protein</fullName>
    </submittedName>
</protein>
<evidence type="ECO:0000313" key="12">
    <source>
        <dbReference type="Proteomes" id="UP001054252"/>
    </source>
</evidence>
<dbReference type="Pfam" id="PF04718">
    <property type="entry name" value="ATP-synt_G"/>
    <property type="match status" value="1"/>
</dbReference>
<evidence type="ECO:0000256" key="7">
    <source>
        <dbReference type="ARBA" id="ARBA00023128"/>
    </source>
</evidence>
<keyword evidence="7" id="KW-0496">Mitochondrion</keyword>
<comment type="caution">
    <text evidence="11">The sequence shown here is derived from an EMBL/GenBank/DDBJ whole genome shotgun (WGS) entry which is preliminary data.</text>
</comment>
<keyword evidence="6" id="KW-0406">Ion transport</keyword>
<organism evidence="11 12">
    <name type="scientific">Rubroshorea leprosula</name>
    <dbReference type="NCBI Taxonomy" id="152421"/>
    <lineage>
        <taxon>Eukaryota</taxon>
        <taxon>Viridiplantae</taxon>
        <taxon>Streptophyta</taxon>
        <taxon>Embryophyta</taxon>
        <taxon>Tracheophyta</taxon>
        <taxon>Spermatophyta</taxon>
        <taxon>Magnoliopsida</taxon>
        <taxon>eudicotyledons</taxon>
        <taxon>Gunneridae</taxon>
        <taxon>Pentapetalae</taxon>
        <taxon>rosids</taxon>
        <taxon>malvids</taxon>
        <taxon>Malvales</taxon>
        <taxon>Dipterocarpaceae</taxon>
        <taxon>Rubroshorea</taxon>
    </lineage>
</organism>
<feature type="coiled-coil region" evidence="10">
    <location>
        <begin position="112"/>
        <end position="139"/>
    </location>
</feature>
<comment type="similarity">
    <text evidence="2">Belongs to the ATPase g subunit family.</text>
</comment>
<evidence type="ECO:0000256" key="5">
    <source>
        <dbReference type="ARBA" id="ARBA00022781"/>
    </source>
</evidence>
<evidence type="ECO:0000313" key="11">
    <source>
        <dbReference type="EMBL" id="GKV36548.1"/>
    </source>
</evidence>
<accession>A0AAV5LGU6</accession>
<evidence type="ECO:0000256" key="3">
    <source>
        <dbReference type="ARBA" id="ARBA00022448"/>
    </source>
</evidence>
<evidence type="ECO:0000256" key="4">
    <source>
        <dbReference type="ARBA" id="ARBA00022547"/>
    </source>
</evidence>
<keyword evidence="4" id="KW-0138">CF(0)</keyword>